<reference evidence="1" key="1">
    <citation type="submission" date="2022-07" db="EMBL/GenBank/DDBJ databases">
        <title>Genome Sequence of Lecanicillium saksenae.</title>
        <authorList>
            <person name="Buettner E."/>
        </authorList>
    </citation>
    <scope>NUCLEOTIDE SEQUENCE</scope>
    <source>
        <strain evidence="1">VT-O1</strain>
    </source>
</reference>
<gene>
    <name evidence="1" type="ORF">NLG97_g3790</name>
</gene>
<accession>A0ACC1QYW6</accession>
<keyword evidence="2" id="KW-1185">Reference proteome</keyword>
<organism evidence="1 2">
    <name type="scientific">Lecanicillium saksenae</name>
    <dbReference type="NCBI Taxonomy" id="468837"/>
    <lineage>
        <taxon>Eukaryota</taxon>
        <taxon>Fungi</taxon>
        <taxon>Dikarya</taxon>
        <taxon>Ascomycota</taxon>
        <taxon>Pezizomycotina</taxon>
        <taxon>Sordariomycetes</taxon>
        <taxon>Hypocreomycetidae</taxon>
        <taxon>Hypocreales</taxon>
        <taxon>Cordycipitaceae</taxon>
        <taxon>Lecanicillium</taxon>
    </lineage>
</organism>
<evidence type="ECO:0000313" key="1">
    <source>
        <dbReference type="EMBL" id="KAJ3494882.1"/>
    </source>
</evidence>
<evidence type="ECO:0000313" key="2">
    <source>
        <dbReference type="Proteomes" id="UP001148737"/>
    </source>
</evidence>
<sequence>MRIKRIFSPEWRTDKALYKRYQPVEAAVVFRHQGPVYEALKGDELDENWIAENVRAWKVIKPVTDGCCDVSREKLTSWSGPVETNPQQLMFFETTEIQAGSENGCQFSSLLFSQLEISDFLPIIRKIERRLERLLGKAETRLCSLSIQYCGRQGKAFRHRAVSRETGKPQATLELPTRLLHVDDDAVRLVETGAWEERSHYAALSYCWGAKPLTKLTEATLESFRRCIPFHSLPKTIQDAIHATRKLGLSYIWVGALCIIQGNVAEWASEAGRIASVYGGSHVTLAASSAREVYDGLTRPAENHRAALRTAVPDKSGRRSMQCIVGSQEYRAAALRNVLTSRGWTLQERLLSRRILYFSSRGIVWQCNAGALSEYMPWHMLSPSSSTDQIQGLSEDRSLWPALVRGFTKADLTYGSDRLPAFAGLERGQDGLNKGAYQTGGAYLASLWRLHIERQLF</sequence>
<protein>
    <submittedName>
        <fullName evidence="1">Uncharacterized protein</fullName>
    </submittedName>
</protein>
<proteinExistence type="predicted"/>
<dbReference type="Proteomes" id="UP001148737">
    <property type="component" value="Unassembled WGS sequence"/>
</dbReference>
<comment type="caution">
    <text evidence="1">The sequence shown here is derived from an EMBL/GenBank/DDBJ whole genome shotgun (WGS) entry which is preliminary data.</text>
</comment>
<name>A0ACC1QYW6_9HYPO</name>
<dbReference type="EMBL" id="JANAKD010000335">
    <property type="protein sequence ID" value="KAJ3494882.1"/>
    <property type="molecule type" value="Genomic_DNA"/>
</dbReference>